<reference evidence="1" key="2">
    <citation type="submission" date="2021-04" db="EMBL/GenBank/DDBJ databases">
        <authorList>
            <person name="Gilroy R."/>
        </authorList>
    </citation>
    <scope>NUCLEOTIDE SEQUENCE</scope>
    <source>
        <strain evidence="1">CHK179-28034</strain>
    </source>
</reference>
<dbReference type="Proteomes" id="UP000824049">
    <property type="component" value="Unassembled WGS sequence"/>
</dbReference>
<dbReference type="Pfam" id="PF12541">
    <property type="entry name" value="DUF3737"/>
    <property type="match status" value="1"/>
</dbReference>
<sequence length="297" mass="34258">MQRIENKTFDEERALYGSHGIILNHCAFDGPADGESALKESSDITVQNTFCNLRYPFWHDSELRIEDSEMTELCRAALWYSDNVKITGTKMHGIKALRECSNVKIEECDIVSPEFGWSVKNIEMRRCHAESEYFMMRSENIRFEDVQFKGKYSFQYIKDAVFENCVFDTKDAFWHGQNITVRNSTIKGEYFAWYSDGLTLIDCKIIGTQPFCYCKNLKMVNCEMIDTDLCFEKSDVEATITTPVISIKNPHSGRIVVPEIGEMIMDDPEAKGEVVLENVKNNENVERKEEKRVCDCA</sequence>
<comment type="caution">
    <text evidence="1">The sequence shown here is derived from an EMBL/GenBank/DDBJ whole genome shotgun (WGS) entry which is preliminary data.</text>
</comment>
<gene>
    <name evidence="1" type="ORF">H9968_10740</name>
</gene>
<dbReference type="SUPFAM" id="SSF51126">
    <property type="entry name" value="Pectin lyase-like"/>
    <property type="match status" value="1"/>
</dbReference>
<dbReference type="Gene3D" id="2.160.20.10">
    <property type="entry name" value="Single-stranded right-handed beta-helix, Pectin lyase-like"/>
    <property type="match status" value="1"/>
</dbReference>
<evidence type="ECO:0000313" key="2">
    <source>
        <dbReference type="Proteomes" id="UP000824049"/>
    </source>
</evidence>
<dbReference type="AlphaFoldDB" id="A0A9D2EMY7"/>
<evidence type="ECO:0000313" key="1">
    <source>
        <dbReference type="EMBL" id="HIZ40375.1"/>
    </source>
</evidence>
<accession>A0A9D2EMY7</accession>
<name>A0A9D2EMY7_9FIRM</name>
<organism evidence="1 2">
    <name type="scientific">Candidatus Anaerobutyricum stercoris</name>
    <dbReference type="NCBI Taxonomy" id="2838457"/>
    <lineage>
        <taxon>Bacteria</taxon>
        <taxon>Bacillati</taxon>
        <taxon>Bacillota</taxon>
        <taxon>Clostridia</taxon>
        <taxon>Lachnospirales</taxon>
        <taxon>Lachnospiraceae</taxon>
        <taxon>Anaerobutyricum</taxon>
    </lineage>
</organism>
<dbReference type="InterPro" id="IPR012334">
    <property type="entry name" value="Pectin_lyas_fold"/>
</dbReference>
<proteinExistence type="predicted"/>
<reference evidence="1" key="1">
    <citation type="journal article" date="2021" name="PeerJ">
        <title>Extensive microbial diversity within the chicken gut microbiome revealed by metagenomics and culture.</title>
        <authorList>
            <person name="Gilroy R."/>
            <person name="Ravi A."/>
            <person name="Getino M."/>
            <person name="Pursley I."/>
            <person name="Horton D.L."/>
            <person name="Alikhan N.F."/>
            <person name="Baker D."/>
            <person name="Gharbi K."/>
            <person name="Hall N."/>
            <person name="Watson M."/>
            <person name="Adriaenssens E.M."/>
            <person name="Foster-Nyarko E."/>
            <person name="Jarju S."/>
            <person name="Secka A."/>
            <person name="Antonio M."/>
            <person name="Oren A."/>
            <person name="Chaudhuri R.R."/>
            <person name="La Ragione R."/>
            <person name="Hildebrand F."/>
            <person name="Pallen M.J."/>
        </authorList>
    </citation>
    <scope>NUCLEOTIDE SEQUENCE</scope>
    <source>
        <strain evidence="1">CHK179-28034</strain>
    </source>
</reference>
<dbReference type="EMBL" id="DXBR01000098">
    <property type="protein sequence ID" value="HIZ40375.1"/>
    <property type="molecule type" value="Genomic_DNA"/>
</dbReference>
<dbReference type="InterPro" id="IPR022208">
    <property type="entry name" value="DUF3737"/>
</dbReference>
<dbReference type="InterPro" id="IPR011050">
    <property type="entry name" value="Pectin_lyase_fold/virulence"/>
</dbReference>
<protein>
    <submittedName>
        <fullName evidence="1">DUF3737 family protein</fullName>
    </submittedName>
</protein>